<dbReference type="EMBL" id="VSRR010002870">
    <property type="protein sequence ID" value="MPC33611.1"/>
    <property type="molecule type" value="Genomic_DNA"/>
</dbReference>
<dbReference type="Proteomes" id="UP000324222">
    <property type="component" value="Unassembled WGS sequence"/>
</dbReference>
<protein>
    <submittedName>
        <fullName evidence="2">Uncharacterized protein</fullName>
    </submittedName>
</protein>
<accession>A0A5B7EGX1</accession>
<gene>
    <name evidence="2" type="ORF">E2C01_026966</name>
</gene>
<feature type="compositionally biased region" description="Basic and acidic residues" evidence="1">
    <location>
        <begin position="129"/>
        <end position="138"/>
    </location>
</feature>
<feature type="compositionally biased region" description="Polar residues" evidence="1">
    <location>
        <begin position="144"/>
        <end position="158"/>
    </location>
</feature>
<evidence type="ECO:0000256" key="1">
    <source>
        <dbReference type="SAM" id="MobiDB-lite"/>
    </source>
</evidence>
<keyword evidence="3" id="KW-1185">Reference proteome</keyword>
<evidence type="ECO:0000313" key="3">
    <source>
        <dbReference type="Proteomes" id="UP000324222"/>
    </source>
</evidence>
<reference evidence="2 3" key="1">
    <citation type="submission" date="2019-05" db="EMBL/GenBank/DDBJ databases">
        <title>Another draft genome of Portunus trituberculatus and its Hox gene families provides insights of decapod evolution.</title>
        <authorList>
            <person name="Jeong J.-H."/>
            <person name="Song I."/>
            <person name="Kim S."/>
            <person name="Choi T."/>
            <person name="Kim D."/>
            <person name="Ryu S."/>
            <person name="Kim W."/>
        </authorList>
    </citation>
    <scope>NUCLEOTIDE SEQUENCE [LARGE SCALE GENOMIC DNA]</scope>
    <source>
        <tissue evidence="2">Muscle</tissue>
    </source>
</reference>
<evidence type="ECO:0000313" key="2">
    <source>
        <dbReference type="EMBL" id="MPC33611.1"/>
    </source>
</evidence>
<sequence length="199" mass="21110">MNKLQLVYRAAWRGEGPRDGRSGCQTRVPPAAAGNTPGRRGDGQARVSCGGAGACGGRGALLTHSRMVTLTSWPPTLLQVASIPCTQLCSLNEKYRKQTANLCACLRSCCVYPIMASLSPLGKPPSRQARLDPTRGDRGGLSSKGFQSKTCPAATTEQRQPDQPVKGRQVRTSWPAGRQAASGVASNKTSGVFEERGLR</sequence>
<feature type="region of interest" description="Disordered" evidence="1">
    <location>
        <begin position="15"/>
        <end position="43"/>
    </location>
</feature>
<feature type="region of interest" description="Disordered" evidence="1">
    <location>
        <begin position="121"/>
        <end position="199"/>
    </location>
</feature>
<proteinExistence type="predicted"/>
<name>A0A5B7EGX1_PORTR</name>
<comment type="caution">
    <text evidence="2">The sequence shown here is derived from an EMBL/GenBank/DDBJ whole genome shotgun (WGS) entry which is preliminary data.</text>
</comment>
<organism evidence="2 3">
    <name type="scientific">Portunus trituberculatus</name>
    <name type="common">Swimming crab</name>
    <name type="synonym">Neptunus trituberculatus</name>
    <dbReference type="NCBI Taxonomy" id="210409"/>
    <lineage>
        <taxon>Eukaryota</taxon>
        <taxon>Metazoa</taxon>
        <taxon>Ecdysozoa</taxon>
        <taxon>Arthropoda</taxon>
        <taxon>Crustacea</taxon>
        <taxon>Multicrustacea</taxon>
        <taxon>Malacostraca</taxon>
        <taxon>Eumalacostraca</taxon>
        <taxon>Eucarida</taxon>
        <taxon>Decapoda</taxon>
        <taxon>Pleocyemata</taxon>
        <taxon>Brachyura</taxon>
        <taxon>Eubrachyura</taxon>
        <taxon>Portunoidea</taxon>
        <taxon>Portunidae</taxon>
        <taxon>Portuninae</taxon>
        <taxon>Portunus</taxon>
    </lineage>
</organism>
<dbReference type="AlphaFoldDB" id="A0A5B7EGX1"/>